<dbReference type="EMBL" id="LSRP01000107">
    <property type="protein sequence ID" value="OJF93472.1"/>
    <property type="molecule type" value="Genomic_DNA"/>
</dbReference>
<keyword evidence="3" id="KW-1185">Reference proteome</keyword>
<evidence type="ECO:0000313" key="3">
    <source>
        <dbReference type="Proteomes" id="UP000182661"/>
    </source>
</evidence>
<name>A0A657LNT7_9HYPH</name>
<keyword evidence="1" id="KW-0472">Membrane</keyword>
<gene>
    <name evidence="2" type="ORF">AX760_05620</name>
</gene>
<evidence type="ECO:0000313" key="2">
    <source>
        <dbReference type="EMBL" id="OJF93472.1"/>
    </source>
</evidence>
<feature type="transmembrane region" description="Helical" evidence="1">
    <location>
        <begin position="7"/>
        <end position="28"/>
    </location>
</feature>
<feature type="transmembrane region" description="Helical" evidence="1">
    <location>
        <begin position="48"/>
        <end position="66"/>
    </location>
</feature>
<reference evidence="2 3" key="1">
    <citation type="submission" date="2016-02" db="EMBL/GenBank/DDBJ databases">
        <title>Genome sequencing of a beta-galactosidase producing bacteria Rhizobium sp. 59.</title>
        <authorList>
            <person name="Wang D."/>
            <person name="Kot W."/>
            <person name="Qin Y."/>
            <person name="Hansen L."/>
            <person name="Naqvi K."/>
            <person name="Rensing C."/>
        </authorList>
    </citation>
    <scope>NUCLEOTIDE SEQUENCE [LARGE SCALE GENOMIC DNA]</scope>
    <source>
        <strain evidence="2 3">59</strain>
    </source>
</reference>
<dbReference type="Proteomes" id="UP000182661">
    <property type="component" value="Unassembled WGS sequence"/>
</dbReference>
<proteinExistence type="predicted"/>
<keyword evidence="1" id="KW-1133">Transmembrane helix</keyword>
<dbReference type="AlphaFoldDB" id="A0A657LNT7"/>
<feature type="transmembrane region" description="Helical" evidence="1">
    <location>
        <begin position="112"/>
        <end position="134"/>
    </location>
</feature>
<organism evidence="2 3">
    <name type="scientific">Pararhizobium antarcticum</name>
    <dbReference type="NCBI Taxonomy" id="1798805"/>
    <lineage>
        <taxon>Bacteria</taxon>
        <taxon>Pseudomonadati</taxon>
        <taxon>Pseudomonadota</taxon>
        <taxon>Alphaproteobacteria</taxon>
        <taxon>Hyphomicrobiales</taxon>
        <taxon>Rhizobiaceae</taxon>
        <taxon>Rhizobium/Agrobacterium group</taxon>
        <taxon>Pararhizobium</taxon>
    </lineage>
</organism>
<comment type="caution">
    <text evidence="2">The sequence shown here is derived from an EMBL/GenBank/DDBJ whole genome shotgun (WGS) entry which is preliminary data.</text>
</comment>
<evidence type="ECO:0008006" key="4">
    <source>
        <dbReference type="Google" id="ProtNLM"/>
    </source>
</evidence>
<protein>
    <recommendedName>
        <fullName evidence="4">YeeE/YedE family protein</fullName>
    </recommendedName>
</protein>
<dbReference type="RefSeq" id="WP_071834609.1">
    <property type="nucleotide sequence ID" value="NZ_LSRP01000107.1"/>
</dbReference>
<sequence length="144" mass="14644">MRNPVVLRIAAALVSGLVFGLGLSLSGMLDPSRVRGFLDVAGAWDPSLAFVLGGAVAVAALGNLVAQRMAKPVLDAQFHLPPRHPIDGRLLAGSAIFGIGWGIGGLCPGPALASLSLGLPATVWFVLAMAAGMIGHDRFAGPKT</sequence>
<dbReference type="InterPro" id="IPR046513">
    <property type="entry name" value="DUF6691"/>
</dbReference>
<dbReference type="Pfam" id="PF20398">
    <property type="entry name" value="DUF6691"/>
    <property type="match status" value="1"/>
</dbReference>
<accession>A0A657LNT7</accession>
<keyword evidence="1" id="KW-0812">Transmembrane</keyword>
<evidence type="ECO:0000256" key="1">
    <source>
        <dbReference type="SAM" id="Phobius"/>
    </source>
</evidence>
<feature type="transmembrane region" description="Helical" evidence="1">
    <location>
        <begin position="86"/>
        <end position="106"/>
    </location>
</feature>